<feature type="transmembrane region" description="Helical" evidence="7">
    <location>
        <begin position="519"/>
        <end position="539"/>
    </location>
</feature>
<feature type="transmembrane region" description="Helical" evidence="7">
    <location>
        <begin position="455"/>
        <end position="472"/>
    </location>
</feature>
<evidence type="ECO:0000256" key="1">
    <source>
        <dbReference type="ARBA" id="ARBA00004141"/>
    </source>
</evidence>
<dbReference type="AlphaFoldDB" id="A0AAD9S0X1"/>
<keyword evidence="3 7" id="KW-0812">Transmembrane</keyword>
<protein>
    <submittedName>
        <fullName evidence="8">Uncharacterized protein</fullName>
    </submittedName>
</protein>
<organism evidence="8 9">
    <name type="scientific">Phomopsis amygdali</name>
    <name type="common">Fusicoccum amygdali</name>
    <dbReference type="NCBI Taxonomy" id="1214568"/>
    <lineage>
        <taxon>Eukaryota</taxon>
        <taxon>Fungi</taxon>
        <taxon>Dikarya</taxon>
        <taxon>Ascomycota</taxon>
        <taxon>Pezizomycotina</taxon>
        <taxon>Sordariomycetes</taxon>
        <taxon>Sordariomycetidae</taxon>
        <taxon>Diaporthales</taxon>
        <taxon>Diaporthaceae</taxon>
        <taxon>Diaporthe</taxon>
    </lineage>
</organism>
<dbReference type="SUPFAM" id="SSF103473">
    <property type="entry name" value="MFS general substrate transporter"/>
    <property type="match status" value="1"/>
</dbReference>
<evidence type="ECO:0000256" key="4">
    <source>
        <dbReference type="ARBA" id="ARBA00022989"/>
    </source>
</evidence>
<feature type="transmembrane region" description="Helical" evidence="7">
    <location>
        <begin position="189"/>
        <end position="211"/>
    </location>
</feature>
<keyword evidence="5 7" id="KW-0472">Membrane</keyword>
<dbReference type="PANTHER" id="PTHR23504:SF6">
    <property type="entry name" value="MULTIDRUG TRANSPORTER, PUTATIVE (AFU_ORTHOLOGUE AFUA_4G08740)-RELATED"/>
    <property type="match status" value="1"/>
</dbReference>
<evidence type="ECO:0000256" key="6">
    <source>
        <dbReference type="SAM" id="MobiDB-lite"/>
    </source>
</evidence>
<accession>A0AAD9S0X1</accession>
<dbReference type="Proteomes" id="UP001265746">
    <property type="component" value="Unassembled WGS sequence"/>
</dbReference>
<feature type="transmembrane region" description="Helical" evidence="7">
    <location>
        <begin position="362"/>
        <end position="382"/>
    </location>
</feature>
<comment type="subcellular location">
    <subcellularLocation>
        <location evidence="1">Membrane</location>
        <topology evidence="1">Multi-pass membrane protein</topology>
    </subcellularLocation>
</comment>
<keyword evidence="2" id="KW-0813">Transport</keyword>
<feature type="transmembrane region" description="Helical" evidence="7">
    <location>
        <begin position="231"/>
        <end position="254"/>
    </location>
</feature>
<proteinExistence type="predicted"/>
<dbReference type="GO" id="GO:0022857">
    <property type="term" value="F:transmembrane transporter activity"/>
    <property type="evidence" value="ECO:0007669"/>
    <property type="project" value="InterPro"/>
</dbReference>
<dbReference type="PANTHER" id="PTHR23504">
    <property type="entry name" value="MAJOR FACILITATOR SUPERFAMILY DOMAIN-CONTAINING PROTEIN 10"/>
    <property type="match status" value="1"/>
</dbReference>
<dbReference type="Pfam" id="PF07690">
    <property type="entry name" value="MFS_1"/>
    <property type="match status" value="1"/>
</dbReference>
<comment type="caution">
    <text evidence="8">The sequence shown here is derived from an EMBL/GenBank/DDBJ whole genome shotgun (WGS) entry which is preliminary data.</text>
</comment>
<reference evidence="8" key="1">
    <citation type="submission" date="2023-06" db="EMBL/GenBank/DDBJ databases">
        <authorList>
            <person name="Noh H."/>
        </authorList>
    </citation>
    <scope>NUCLEOTIDE SEQUENCE</scope>
    <source>
        <strain evidence="8">DUCC20226</strain>
    </source>
</reference>
<dbReference type="Gene3D" id="1.20.1250.20">
    <property type="entry name" value="MFS general substrate transporter like domains"/>
    <property type="match status" value="1"/>
</dbReference>
<evidence type="ECO:0000256" key="5">
    <source>
        <dbReference type="ARBA" id="ARBA00023136"/>
    </source>
</evidence>
<dbReference type="InterPro" id="IPR011701">
    <property type="entry name" value="MFS"/>
</dbReference>
<gene>
    <name evidence="8" type="ORF">N8I77_013568</name>
</gene>
<keyword evidence="4 7" id="KW-1133">Transmembrane helix</keyword>
<feature type="transmembrane region" description="Helical" evidence="7">
    <location>
        <begin position="415"/>
        <end position="434"/>
    </location>
</feature>
<name>A0AAD9S0X1_PHOAM</name>
<feature type="region of interest" description="Disordered" evidence="6">
    <location>
        <begin position="309"/>
        <end position="336"/>
    </location>
</feature>
<evidence type="ECO:0000313" key="9">
    <source>
        <dbReference type="Proteomes" id="UP001265746"/>
    </source>
</evidence>
<evidence type="ECO:0000256" key="3">
    <source>
        <dbReference type="ARBA" id="ARBA00022692"/>
    </source>
</evidence>
<feature type="transmembrane region" description="Helical" evidence="7">
    <location>
        <begin position="478"/>
        <end position="498"/>
    </location>
</feature>
<keyword evidence="9" id="KW-1185">Reference proteome</keyword>
<evidence type="ECO:0000313" key="8">
    <source>
        <dbReference type="EMBL" id="KAK2596060.1"/>
    </source>
</evidence>
<sequence length="586" mass="64230">MAAHEEKASWRTMPRKDQLAILFLLRFVEPSVKYSVTVSKITNPQNTLFLAIEESWTTAHSQGQTYLYYQLKSLDPSLSSGEVIRQSATMQTAYIIGQCLSSLVLGKIADSPRGGRKFVLLLGTAASYVARLKLMVTSVVSAVALGFIGHFYQGVILFCLEGACNGNVATARTIVTEVVRDKKYQTRAFVLFPMAFNLAILLTPLTAGQLADLPSRFPGRFGNVWLLKNYPYAPPALANGAILLFAFLAVFFFLEETSPQLKDRNDFGLGISRKLITWISRLRHGPSYSRLQDEGSHTSTEMEAVGLMAPGTPESDLARRSESEYDEERDGVEQEEKNVAIAQQKTKTPAVLPLRRIMTKNLCLMLLTAAIQEGHTAAYTSLWPSFLSDPVVANPYTDALPFRFSGGAGLAPSDIAITLSVVGAMALPVQFLIYPRISQRLGTMRTWRMFMRGFPLVYILVPYVAVMARALGNHSPATWTFIILVQVLLMVCASFLTPSQLILIRYASPHPSALARTHSIAYLTGGTARALSSALSGLVYSYGTSHALTGLAWWLTAVVSAGTCLLSLFCKEGNGHEIWLSGDEEA</sequence>
<dbReference type="GO" id="GO:0016020">
    <property type="term" value="C:membrane"/>
    <property type="evidence" value="ECO:0007669"/>
    <property type="project" value="UniProtKB-SubCell"/>
</dbReference>
<dbReference type="InterPro" id="IPR036259">
    <property type="entry name" value="MFS_trans_sf"/>
</dbReference>
<feature type="transmembrane region" description="Helical" evidence="7">
    <location>
        <begin position="551"/>
        <end position="570"/>
    </location>
</feature>
<dbReference type="EMBL" id="JAUJFL010000012">
    <property type="protein sequence ID" value="KAK2596060.1"/>
    <property type="molecule type" value="Genomic_DNA"/>
</dbReference>
<evidence type="ECO:0000256" key="2">
    <source>
        <dbReference type="ARBA" id="ARBA00022448"/>
    </source>
</evidence>
<evidence type="ECO:0000256" key="7">
    <source>
        <dbReference type="SAM" id="Phobius"/>
    </source>
</evidence>